<comment type="caution">
    <text evidence="3">The sequence shown here is derived from an EMBL/GenBank/DDBJ whole genome shotgun (WGS) entry which is preliminary data.</text>
</comment>
<feature type="coiled-coil region" evidence="1">
    <location>
        <begin position="66"/>
        <end position="94"/>
    </location>
</feature>
<name>A0AAV4GAM9_9GAST</name>
<reference evidence="3 4" key="1">
    <citation type="journal article" date="2021" name="Elife">
        <title>Chloroplast acquisition without the gene transfer in kleptoplastic sea slugs, Plakobranchus ocellatus.</title>
        <authorList>
            <person name="Maeda T."/>
            <person name="Takahashi S."/>
            <person name="Yoshida T."/>
            <person name="Shimamura S."/>
            <person name="Takaki Y."/>
            <person name="Nagai Y."/>
            <person name="Toyoda A."/>
            <person name="Suzuki Y."/>
            <person name="Arimoto A."/>
            <person name="Ishii H."/>
            <person name="Satoh N."/>
            <person name="Nishiyama T."/>
            <person name="Hasebe M."/>
            <person name="Maruyama T."/>
            <person name="Minagawa J."/>
            <person name="Obokata J."/>
            <person name="Shigenobu S."/>
        </authorList>
    </citation>
    <scope>NUCLEOTIDE SEQUENCE [LARGE SCALE GENOMIC DNA]</scope>
</reference>
<keyword evidence="1" id="KW-0175">Coiled coil</keyword>
<keyword evidence="2" id="KW-1133">Transmembrane helix</keyword>
<organism evidence="3 4">
    <name type="scientific">Elysia marginata</name>
    <dbReference type="NCBI Taxonomy" id="1093978"/>
    <lineage>
        <taxon>Eukaryota</taxon>
        <taxon>Metazoa</taxon>
        <taxon>Spiralia</taxon>
        <taxon>Lophotrochozoa</taxon>
        <taxon>Mollusca</taxon>
        <taxon>Gastropoda</taxon>
        <taxon>Heterobranchia</taxon>
        <taxon>Euthyneura</taxon>
        <taxon>Panpulmonata</taxon>
        <taxon>Sacoglossa</taxon>
        <taxon>Placobranchoidea</taxon>
        <taxon>Plakobranchidae</taxon>
        <taxon>Elysia</taxon>
    </lineage>
</organism>
<dbReference type="EMBL" id="BMAT01011934">
    <property type="protein sequence ID" value="GFR82186.1"/>
    <property type="molecule type" value="Genomic_DNA"/>
</dbReference>
<evidence type="ECO:0000256" key="2">
    <source>
        <dbReference type="SAM" id="Phobius"/>
    </source>
</evidence>
<evidence type="ECO:0000313" key="4">
    <source>
        <dbReference type="Proteomes" id="UP000762676"/>
    </source>
</evidence>
<dbReference type="Proteomes" id="UP000762676">
    <property type="component" value="Unassembled WGS sequence"/>
</dbReference>
<sequence>MPISSGALGWPNSYFRKHDPYDDTRHDGPGTGSDAISAPGYAWTVQLTCRDEYEGWRKDFDEKEAKRMYKERKRKEKKRTKELKRQEKQKLRDSVDEVLSRQRRRRCILLSLGLALVFSGLVFGALALYTSYLEEDTLGPPVILEKECEGGWRTHYLGYNINYANGTTTFNCCYLPDVNDTFRIAVLSKPPVWPDGYVVPQSACTNQGEPCQFYETNNLFDPGTPSCSFACHVTGSDLVLSVGLAFLWLAFYC</sequence>
<gene>
    <name evidence="3" type="ORF">ElyMa_005943300</name>
</gene>
<accession>A0AAV4GAM9</accession>
<dbReference type="AlphaFoldDB" id="A0AAV4GAM9"/>
<keyword evidence="2" id="KW-0472">Membrane</keyword>
<evidence type="ECO:0000313" key="3">
    <source>
        <dbReference type="EMBL" id="GFR82186.1"/>
    </source>
</evidence>
<proteinExistence type="predicted"/>
<evidence type="ECO:0000256" key="1">
    <source>
        <dbReference type="SAM" id="Coils"/>
    </source>
</evidence>
<feature type="transmembrane region" description="Helical" evidence="2">
    <location>
        <begin position="107"/>
        <end position="129"/>
    </location>
</feature>
<keyword evidence="2" id="KW-0812">Transmembrane</keyword>
<protein>
    <submittedName>
        <fullName evidence="3">Uncharacterized protein</fullName>
    </submittedName>
</protein>
<keyword evidence="4" id="KW-1185">Reference proteome</keyword>